<name>A0ABX0H6Y6_9BACT</name>
<feature type="transmembrane region" description="Helical" evidence="1">
    <location>
        <begin position="73"/>
        <end position="94"/>
    </location>
</feature>
<dbReference type="EMBL" id="JAANYN010000005">
    <property type="protein sequence ID" value="NHE57621.1"/>
    <property type="molecule type" value="Genomic_DNA"/>
</dbReference>
<keyword evidence="1" id="KW-1133">Transmembrane helix</keyword>
<gene>
    <name evidence="2" type="ORF">G9Q97_12450</name>
</gene>
<comment type="caution">
    <text evidence="2">The sequence shown here is derived from an EMBL/GenBank/DDBJ whole genome shotgun (WGS) entry which is preliminary data.</text>
</comment>
<evidence type="ECO:0000256" key="1">
    <source>
        <dbReference type="SAM" id="Phobius"/>
    </source>
</evidence>
<evidence type="ECO:0000313" key="3">
    <source>
        <dbReference type="Proteomes" id="UP000649799"/>
    </source>
</evidence>
<proteinExistence type="predicted"/>
<dbReference type="RefSeq" id="WP_166147329.1">
    <property type="nucleotide sequence ID" value="NZ_JAANYN010000005.1"/>
</dbReference>
<sequence length="234" mass="26706">MESILPFIRANSTLTQGVVIVIGYFITFIATNLLIKRIILKGKEKIDVDNDGNVDQKDERIIRDGYIIGKCENIIIITFVLAGEVTGLALIFVAKNLARQKDINDNAGFFLAGTMINFTATLLFAFVIKYVLTLIPAGNMNHKVADPIGSSHFRHYIENFNQMDNELYIQHVPNDSAFLFLAEHIPLIEVPDKDIEETYSFRWWTYRKHIKHTEDGFVITEFLPKAPWSGKTIR</sequence>
<feature type="transmembrane region" description="Helical" evidence="1">
    <location>
        <begin position="109"/>
        <end position="132"/>
    </location>
</feature>
<organism evidence="2 3">
    <name type="scientific">Cyclobacterium plantarum</name>
    <dbReference type="NCBI Taxonomy" id="2716263"/>
    <lineage>
        <taxon>Bacteria</taxon>
        <taxon>Pseudomonadati</taxon>
        <taxon>Bacteroidota</taxon>
        <taxon>Cytophagia</taxon>
        <taxon>Cytophagales</taxon>
        <taxon>Cyclobacteriaceae</taxon>
        <taxon>Cyclobacterium</taxon>
    </lineage>
</organism>
<keyword evidence="1" id="KW-0812">Transmembrane</keyword>
<evidence type="ECO:0000313" key="2">
    <source>
        <dbReference type="EMBL" id="NHE57621.1"/>
    </source>
</evidence>
<reference evidence="2 3" key="1">
    <citation type="submission" date="2020-03" db="EMBL/GenBank/DDBJ databases">
        <title>Cyclobacterium plantarum sp. nov., a marine bacterium isolated from a coastal-marine wetland.</title>
        <authorList>
            <person name="Sanchez-Porro C."/>
            <person name="Ventosa A."/>
            <person name="Amoozegar M."/>
        </authorList>
    </citation>
    <scope>NUCLEOTIDE SEQUENCE [LARGE SCALE GENOMIC DNA]</scope>
    <source>
        <strain evidence="2 3">GBPx2</strain>
    </source>
</reference>
<feature type="transmembrane region" description="Helical" evidence="1">
    <location>
        <begin position="14"/>
        <end position="35"/>
    </location>
</feature>
<dbReference type="Proteomes" id="UP000649799">
    <property type="component" value="Unassembled WGS sequence"/>
</dbReference>
<protein>
    <submittedName>
        <fullName evidence="2">Uncharacterized protein</fullName>
    </submittedName>
</protein>
<accession>A0ABX0H6Y6</accession>
<keyword evidence="3" id="KW-1185">Reference proteome</keyword>
<keyword evidence="1" id="KW-0472">Membrane</keyword>